<keyword evidence="2" id="KW-1185">Reference proteome</keyword>
<accession>A0A5M9JJ80</accession>
<gene>
    <name evidence="1" type="ORF">EYC84_008458</name>
</gene>
<proteinExistence type="predicted"/>
<dbReference type="AlphaFoldDB" id="A0A5M9JJ80"/>
<dbReference type="EMBL" id="VICG01000010">
    <property type="protein sequence ID" value="KAA8568039.1"/>
    <property type="molecule type" value="Genomic_DNA"/>
</dbReference>
<evidence type="ECO:0000313" key="2">
    <source>
        <dbReference type="Proteomes" id="UP000322873"/>
    </source>
</evidence>
<dbReference type="Proteomes" id="UP000322873">
    <property type="component" value="Unassembled WGS sequence"/>
</dbReference>
<organism evidence="1 2">
    <name type="scientific">Monilinia fructicola</name>
    <name type="common">Brown rot fungus</name>
    <name type="synonym">Ciboria fructicola</name>
    <dbReference type="NCBI Taxonomy" id="38448"/>
    <lineage>
        <taxon>Eukaryota</taxon>
        <taxon>Fungi</taxon>
        <taxon>Dikarya</taxon>
        <taxon>Ascomycota</taxon>
        <taxon>Pezizomycotina</taxon>
        <taxon>Leotiomycetes</taxon>
        <taxon>Helotiales</taxon>
        <taxon>Sclerotiniaceae</taxon>
        <taxon>Monilinia</taxon>
    </lineage>
</organism>
<evidence type="ECO:0000313" key="1">
    <source>
        <dbReference type="EMBL" id="KAA8568039.1"/>
    </source>
</evidence>
<protein>
    <submittedName>
        <fullName evidence="1">Uncharacterized protein</fullName>
    </submittedName>
</protein>
<comment type="caution">
    <text evidence="1">The sequence shown here is derived from an EMBL/GenBank/DDBJ whole genome shotgun (WGS) entry which is preliminary data.</text>
</comment>
<name>A0A5M9JJ80_MONFR</name>
<sequence length="94" mass="10721">MRNLQVLLLRESKDETLHTIRTSNEAVTISQRYHDFSTASGKANAKGSSGRPMYSVKVLQQSGSSKVTWKQLTFTKQESRKFDSDDLARRRDTL</sequence>
<reference evidence="1 2" key="1">
    <citation type="submission" date="2019-06" db="EMBL/GenBank/DDBJ databases">
        <title>Genome Sequence of the Brown Rot Fungal Pathogen Monilinia fructicola.</title>
        <authorList>
            <person name="De Miccolis Angelini R.M."/>
            <person name="Landi L."/>
            <person name="Abate D."/>
            <person name="Pollastro S."/>
            <person name="Romanazzi G."/>
            <person name="Faretra F."/>
        </authorList>
    </citation>
    <scope>NUCLEOTIDE SEQUENCE [LARGE SCALE GENOMIC DNA]</scope>
    <source>
        <strain evidence="1 2">Mfrc123</strain>
    </source>
</reference>